<protein>
    <submittedName>
        <fullName evidence="2">Uncharacterized protein</fullName>
    </submittedName>
</protein>
<accession>A0A319EDZ6</accession>
<organism evidence="2 3">
    <name type="scientific">Aspergillus sclerotiicarbonarius (strain CBS 121057 / IBT 28362)</name>
    <dbReference type="NCBI Taxonomy" id="1448318"/>
    <lineage>
        <taxon>Eukaryota</taxon>
        <taxon>Fungi</taxon>
        <taxon>Dikarya</taxon>
        <taxon>Ascomycota</taxon>
        <taxon>Pezizomycotina</taxon>
        <taxon>Eurotiomycetes</taxon>
        <taxon>Eurotiomycetidae</taxon>
        <taxon>Eurotiales</taxon>
        <taxon>Aspergillaceae</taxon>
        <taxon>Aspergillus</taxon>
        <taxon>Aspergillus subgen. Circumdati</taxon>
    </lineage>
</organism>
<evidence type="ECO:0000313" key="3">
    <source>
        <dbReference type="Proteomes" id="UP000248423"/>
    </source>
</evidence>
<name>A0A319EDZ6_ASPSB</name>
<keyword evidence="1" id="KW-0472">Membrane</keyword>
<feature type="transmembrane region" description="Helical" evidence="1">
    <location>
        <begin position="23"/>
        <end position="40"/>
    </location>
</feature>
<reference evidence="2 3" key="1">
    <citation type="submission" date="2018-02" db="EMBL/GenBank/DDBJ databases">
        <title>The genomes of Aspergillus section Nigri reveals drivers in fungal speciation.</title>
        <authorList>
            <consortium name="DOE Joint Genome Institute"/>
            <person name="Vesth T.C."/>
            <person name="Nybo J."/>
            <person name="Theobald S."/>
            <person name="Brandl J."/>
            <person name="Frisvad J.C."/>
            <person name="Nielsen K.F."/>
            <person name="Lyhne E.K."/>
            <person name="Kogle M.E."/>
            <person name="Kuo A."/>
            <person name="Riley R."/>
            <person name="Clum A."/>
            <person name="Nolan M."/>
            <person name="Lipzen A."/>
            <person name="Salamov A."/>
            <person name="Henrissat B."/>
            <person name="Wiebenga A."/>
            <person name="De vries R.P."/>
            <person name="Grigoriev I.V."/>
            <person name="Mortensen U.H."/>
            <person name="Andersen M.R."/>
            <person name="Baker S.E."/>
        </authorList>
    </citation>
    <scope>NUCLEOTIDE SEQUENCE [LARGE SCALE GENOMIC DNA]</scope>
    <source>
        <strain evidence="2 3">CBS 121057</strain>
    </source>
</reference>
<gene>
    <name evidence="2" type="ORF">BO78DRAFT_72796</name>
</gene>
<dbReference type="Proteomes" id="UP000248423">
    <property type="component" value="Unassembled WGS sequence"/>
</dbReference>
<dbReference type="EMBL" id="KZ826334">
    <property type="protein sequence ID" value="PYI08476.1"/>
    <property type="molecule type" value="Genomic_DNA"/>
</dbReference>
<sequence>MMILTCFGGFACRLCMCRTRGFYLSLTWRSGLILGMYCVVRDEKRKKKKNTS</sequence>
<keyword evidence="1" id="KW-0812">Transmembrane</keyword>
<keyword evidence="1" id="KW-1133">Transmembrane helix</keyword>
<proteinExistence type="predicted"/>
<dbReference type="AlphaFoldDB" id="A0A319EDZ6"/>
<evidence type="ECO:0000256" key="1">
    <source>
        <dbReference type="SAM" id="Phobius"/>
    </source>
</evidence>
<evidence type="ECO:0000313" key="2">
    <source>
        <dbReference type="EMBL" id="PYI08476.1"/>
    </source>
</evidence>
<keyword evidence="3" id="KW-1185">Reference proteome</keyword>
<dbReference type="VEuPathDB" id="FungiDB:BO78DRAFT_72796"/>